<evidence type="ECO:0000256" key="6">
    <source>
        <dbReference type="ARBA" id="ARBA00023027"/>
    </source>
</evidence>
<dbReference type="SUPFAM" id="SSF50129">
    <property type="entry name" value="GroES-like"/>
    <property type="match status" value="1"/>
</dbReference>
<dbReference type="InterPro" id="IPR013154">
    <property type="entry name" value="ADH-like_N"/>
</dbReference>
<keyword evidence="10" id="KW-1185">Reference proteome</keyword>
<dbReference type="CDD" id="cd05285">
    <property type="entry name" value="sorbitol_DH"/>
    <property type="match status" value="1"/>
</dbReference>
<keyword evidence="4 7" id="KW-0862">Zinc</keyword>
<comment type="similarity">
    <text evidence="2 7">Belongs to the zinc-containing alcohol dehydrogenase family.</text>
</comment>
<dbReference type="GO" id="GO:0003939">
    <property type="term" value="F:L-iditol 2-dehydrogenase (NAD+) activity"/>
    <property type="evidence" value="ECO:0007669"/>
    <property type="project" value="TreeGrafter"/>
</dbReference>
<dbReference type="SUPFAM" id="SSF51735">
    <property type="entry name" value="NAD(P)-binding Rossmann-fold domains"/>
    <property type="match status" value="1"/>
</dbReference>
<dbReference type="Gene3D" id="3.40.50.720">
    <property type="entry name" value="NAD(P)-binding Rossmann-like Domain"/>
    <property type="match status" value="1"/>
</dbReference>
<evidence type="ECO:0000256" key="1">
    <source>
        <dbReference type="ARBA" id="ARBA00001947"/>
    </source>
</evidence>
<dbReference type="PANTHER" id="PTHR43161:SF25">
    <property type="entry name" value="ALCOHOL DEHYDROGENASE, PUTATIVE (AFU_ORTHOLOGUE AFUA_1G14390)-RELATED"/>
    <property type="match status" value="1"/>
</dbReference>
<evidence type="ECO:0000256" key="2">
    <source>
        <dbReference type="ARBA" id="ARBA00008072"/>
    </source>
</evidence>
<evidence type="ECO:0000256" key="4">
    <source>
        <dbReference type="ARBA" id="ARBA00022833"/>
    </source>
</evidence>
<dbReference type="Pfam" id="PF00107">
    <property type="entry name" value="ADH_zinc_N"/>
    <property type="match status" value="1"/>
</dbReference>
<dbReference type="Gene3D" id="3.90.180.10">
    <property type="entry name" value="Medium-chain alcohol dehydrogenases, catalytic domain"/>
    <property type="match status" value="1"/>
</dbReference>
<name>A0A238FQ81_9BASI</name>
<dbReference type="Pfam" id="PF08240">
    <property type="entry name" value="ADH_N"/>
    <property type="match status" value="1"/>
</dbReference>
<dbReference type="FunFam" id="3.40.50.720:FF:000068">
    <property type="entry name" value="Sorbitol dehydrogenase"/>
    <property type="match status" value="1"/>
</dbReference>
<keyword evidence="3 7" id="KW-0479">Metal-binding</keyword>
<keyword evidence="5" id="KW-0560">Oxidoreductase</keyword>
<dbReference type="PANTHER" id="PTHR43161">
    <property type="entry name" value="SORBITOL DEHYDROGENASE"/>
    <property type="match status" value="1"/>
</dbReference>
<evidence type="ECO:0000256" key="5">
    <source>
        <dbReference type="ARBA" id="ARBA00023002"/>
    </source>
</evidence>
<evidence type="ECO:0000313" key="9">
    <source>
        <dbReference type="EMBL" id="SCV74163.1"/>
    </source>
</evidence>
<dbReference type="OrthoDB" id="5363962at2759"/>
<dbReference type="InterPro" id="IPR020843">
    <property type="entry name" value="ER"/>
</dbReference>
<dbReference type="Proteomes" id="UP000198372">
    <property type="component" value="Unassembled WGS sequence"/>
</dbReference>
<dbReference type="EMBL" id="FMSP01000020">
    <property type="protein sequence ID" value="SCV74163.1"/>
    <property type="molecule type" value="Genomic_DNA"/>
</dbReference>
<proteinExistence type="inferred from homology"/>
<dbReference type="SMART" id="SM00829">
    <property type="entry name" value="PKS_ER"/>
    <property type="match status" value="1"/>
</dbReference>
<dbReference type="InterPro" id="IPR011032">
    <property type="entry name" value="GroES-like_sf"/>
</dbReference>
<protein>
    <submittedName>
        <fullName evidence="9">BQ2448_6595 protein</fullName>
    </submittedName>
</protein>
<dbReference type="InterPro" id="IPR013149">
    <property type="entry name" value="ADH-like_C"/>
</dbReference>
<gene>
    <name evidence="9" type="ORF">BQ2448_6595</name>
</gene>
<sequence length="376" mass="39663">MSSASINYAAVLHGPKDLRLTEREVVAPAAGEAQVAVKATGLCGSDMHYYIHGAVGDFKLRHPMALGHESAGVVTAVGEGVTSVAVGDRVAIEAGVYCGQCRLCKTGRYNLCDKMRFNSSAKVYPHADGSLQTFLNHPARNLHKLPDACSYEAAALVEPLSVVLHASRRANISAGQSVLVLGAGAVGILALAVAKAHGATHLVVVDINEARVNFSVQEGFANVGHVLPRTARPENSSQSLEQAKAMADGVLQKYSVPDSDGFDVVLECTGVETCMQAAVHAARPGGKVVYIGMGTPNATLPVSAAAFREVDLLGVFRYVNTYPDALALFGAGRLPGVEKLVTTRHKLSDVNQAFEELIKGVDKDGKMIIKMMIGDY</sequence>
<dbReference type="STRING" id="269621.A0A238FQ81"/>
<feature type="domain" description="Enoyl reductase (ER)" evidence="8">
    <location>
        <begin position="14"/>
        <end position="369"/>
    </location>
</feature>
<dbReference type="PROSITE" id="PS00059">
    <property type="entry name" value="ADH_ZINC"/>
    <property type="match status" value="1"/>
</dbReference>
<organism evidence="9 10">
    <name type="scientific">Microbotryum intermedium</name>
    <dbReference type="NCBI Taxonomy" id="269621"/>
    <lineage>
        <taxon>Eukaryota</taxon>
        <taxon>Fungi</taxon>
        <taxon>Dikarya</taxon>
        <taxon>Basidiomycota</taxon>
        <taxon>Pucciniomycotina</taxon>
        <taxon>Microbotryomycetes</taxon>
        <taxon>Microbotryales</taxon>
        <taxon>Microbotryaceae</taxon>
        <taxon>Microbotryum</taxon>
    </lineage>
</organism>
<dbReference type="InterPro" id="IPR002328">
    <property type="entry name" value="ADH_Zn_CS"/>
</dbReference>
<comment type="cofactor">
    <cofactor evidence="1 7">
        <name>Zn(2+)</name>
        <dbReference type="ChEBI" id="CHEBI:29105"/>
    </cofactor>
</comment>
<dbReference type="AlphaFoldDB" id="A0A238FQ81"/>
<accession>A0A238FQ81</accession>
<dbReference type="InterPro" id="IPR036291">
    <property type="entry name" value="NAD(P)-bd_dom_sf"/>
</dbReference>
<evidence type="ECO:0000256" key="3">
    <source>
        <dbReference type="ARBA" id="ARBA00022723"/>
    </source>
</evidence>
<reference evidence="10" key="1">
    <citation type="submission" date="2016-09" db="EMBL/GenBank/DDBJ databases">
        <authorList>
            <person name="Jeantristanb JTB J.-T."/>
            <person name="Ricardo R."/>
        </authorList>
    </citation>
    <scope>NUCLEOTIDE SEQUENCE [LARGE SCALE GENOMIC DNA]</scope>
</reference>
<keyword evidence="6" id="KW-0520">NAD</keyword>
<evidence type="ECO:0000313" key="10">
    <source>
        <dbReference type="Proteomes" id="UP000198372"/>
    </source>
</evidence>
<dbReference type="InterPro" id="IPR045306">
    <property type="entry name" value="SDH-like"/>
</dbReference>
<evidence type="ECO:0000256" key="7">
    <source>
        <dbReference type="RuleBase" id="RU361277"/>
    </source>
</evidence>
<evidence type="ECO:0000259" key="8">
    <source>
        <dbReference type="SMART" id="SM00829"/>
    </source>
</evidence>
<dbReference type="GO" id="GO:0006062">
    <property type="term" value="P:sorbitol catabolic process"/>
    <property type="evidence" value="ECO:0007669"/>
    <property type="project" value="TreeGrafter"/>
</dbReference>
<dbReference type="GO" id="GO:0008270">
    <property type="term" value="F:zinc ion binding"/>
    <property type="evidence" value="ECO:0007669"/>
    <property type="project" value="InterPro"/>
</dbReference>